<dbReference type="EMBL" id="BAABDL010000149">
    <property type="protein sequence ID" value="GAA4080312.1"/>
    <property type="molecule type" value="Genomic_DNA"/>
</dbReference>
<keyword evidence="10" id="KW-1185">Reference proteome</keyword>
<comment type="similarity">
    <text evidence="2">Belongs to the autoinducer-2 exporter (AI-2E) (TC 2.A.86) family.</text>
</comment>
<dbReference type="Proteomes" id="UP001501734">
    <property type="component" value="Unassembled WGS sequence"/>
</dbReference>
<feature type="transmembrane region" description="Helical" evidence="8">
    <location>
        <begin position="301"/>
        <end position="319"/>
    </location>
</feature>
<keyword evidence="6 8" id="KW-1133">Transmembrane helix</keyword>
<feature type="transmembrane region" description="Helical" evidence="8">
    <location>
        <begin position="36"/>
        <end position="60"/>
    </location>
</feature>
<dbReference type="Pfam" id="PF01594">
    <property type="entry name" value="AI-2E_transport"/>
    <property type="match status" value="1"/>
</dbReference>
<feature type="transmembrane region" description="Helical" evidence="8">
    <location>
        <begin position="275"/>
        <end position="294"/>
    </location>
</feature>
<feature type="transmembrane region" description="Helical" evidence="8">
    <location>
        <begin position="331"/>
        <end position="364"/>
    </location>
</feature>
<dbReference type="RefSeq" id="WP_344913958.1">
    <property type="nucleotide sequence ID" value="NZ_BAABDL010000149.1"/>
</dbReference>
<organism evidence="9 10">
    <name type="scientific">Amphibacillus indicireducens</name>
    <dbReference type="NCBI Taxonomy" id="1076330"/>
    <lineage>
        <taxon>Bacteria</taxon>
        <taxon>Bacillati</taxon>
        <taxon>Bacillota</taxon>
        <taxon>Bacilli</taxon>
        <taxon>Bacillales</taxon>
        <taxon>Bacillaceae</taxon>
        <taxon>Amphibacillus</taxon>
    </lineage>
</organism>
<evidence type="ECO:0000256" key="8">
    <source>
        <dbReference type="SAM" id="Phobius"/>
    </source>
</evidence>
<evidence type="ECO:0000256" key="5">
    <source>
        <dbReference type="ARBA" id="ARBA00022692"/>
    </source>
</evidence>
<protein>
    <submittedName>
        <fullName evidence="9">AI-2E family transporter</fullName>
    </submittedName>
</protein>
<reference evidence="10" key="1">
    <citation type="journal article" date="2019" name="Int. J. Syst. Evol. Microbiol.">
        <title>The Global Catalogue of Microorganisms (GCM) 10K type strain sequencing project: providing services to taxonomists for standard genome sequencing and annotation.</title>
        <authorList>
            <consortium name="The Broad Institute Genomics Platform"/>
            <consortium name="The Broad Institute Genome Sequencing Center for Infectious Disease"/>
            <person name="Wu L."/>
            <person name="Ma J."/>
        </authorList>
    </citation>
    <scope>NUCLEOTIDE SEQUENCE [LARGE SCALE GENOMIC DNA]</scope>
    <source>
        <strain evidence="10">JCM 17250</strain>
    </source>
</reference>
<keyword evidence="5 8" id="KW-0812">Transmembrane</keyword>
<comment type="caution">
    <text evidence="9">The sequence shown here is derived from an EMBL/GenBank/DDBJ whole genome shotgun (WGS) entry which is preliminary data.</text>
</comment>
<feature type="transmembrane region" description="Helical" evidence="8">
    <location>
        <begin position="81"/>
        <end position="114"/>
    </location>
</feature>
<name>A0ABP7W3H7_9BACI</name>
<evidence type="ECO:0000256" key="7">
    <source>
        <dbReference type="ARBA" id="ARBA00023136"/>
    </source>
</evidence>
<dbReference type="PANTHER" id="PTHR21716">
    <property type="entry name" value="TRANSMEMBRANE PROTEIN"/>
    <property type="match status" value="1"/>
</dbReference>
<feature type="transmembrane region" description="Helical" evidence="8">
    <location>
        <begin position="12"/>
        <end position="30"/>
    </location>
</feature>
<feature type="transmembrane region" description="Helical" evidence="8">
    <location>
        <begin position="178"/>
        <end position="197"/>
    </location>
</feature>
<dbReference type="InterPro" id="IPR002549">
    <property type="entry name" value="AI-2E-like"/>
</dbReference>
<gene>
    <name evidence="9" type="ORF">GCM10022410_25290</name>
</gene>
<comment type="subcellular location">
    <subcellularLocation>
        <location evidence="1">Cell membrane</location>
        <topology evidence="1">Multi-pass membrane protein</topology>
    </subcellularLocation>
</comment>
<evidence type="ECO:0000313" key="10">
    <source>
        <dbReference type="Proteomes" id="UP001501734"/>
    </source>
</evidence>
<sequence length="382" mass="43027">MDKYKLIDKLIMKYLIIGAVVILVITNYQHLFDWLALIWVIIRPIIMGAIIAYVINLLMIQIEKLYFPNKMSKWVQLTRRPVGILVGFVVIIFILVFVVSLIAPQLISVIMTIIETIPELFTMVETWIVEYEDLFPRVAEMVQEVDIDWQGIATQVLNFVNNFTGNIIETTVATLGSVFSFIVNIFIAFIISIYILLTKEKLAEQFQRLLRAYFPERIDKGVRYVAHVVNDSFRNFLVGETIEAVILGSLVAIGMWIFRFPYAGMIGALTGVTAYIPYIGAYISASVGFLLILVESPLQAVFFLIMIIAIQQIEGNIIYPRVVGQSIGLSGLWVIVGVTIGGGLWGVLGMLIGVPISSALYRLLKDNVVMREKRKNNSHVKA</sequence>
<dbReference type="PANTHER" id="PTHR21716:SF53">
    <property type="entry name" value="PERMEASE PERM-RELATED"/>
    <property type="match status" value="1"/>
</dbReference>
<keyword evidence="7 8" id="KW-0472">Membrane</keyword>
<evidence type="ECO:0000313" key="9">
    <source>
        <dbReference type="EMBL" id="GAA4080312.1"/>
    </source>
</evidence>
<feature type="transmembrane region" description="Helical" evidence="8">
    <location>
        <begin position="244"/>
        <end position="263"/>
    </location>
</feature>
<proteinExistence type="inferred from homology"/>
<evidence type="ECO:0000256" key="3">
    <source>
        <dbReference type="ARBA" id="ARBA00022448"/>
    </source>
</evidence>
<evidence type="ECO:0000256" key="1">
    <source>
        <dbReference type="ARBA" id="ARBA00004651"/>
    </source>
</evidence>
<keyword evidence="4" id="KW-1003">Cell membrane</keyword>
<evidence type="ECO:0000256" key="6">
    <source>
        <dbReference type="ARBA" id="ARBA00022989"/>
    </source>
</evidence>
<accession>A0ABP7W3H7</accession>
<evidence type="ECO:0000256" key="2">
    <source>
        <dbReference type="ARBA" id="ARBA00009773"/>
    </source>
</evidence>
<evidence type="ECO:0000256" key="4">
    <source>
        <dbReference type="ARBA" id="ARBA00022475"/>
    </source>
</evidence>
<keyword evidence="3" id="KW-0813">Transport</keyword>